<dbReference type="Gene3D" id="3.80.10.10">
    <property type="entry name" value="Ribonuclease Inhibitor"/>
    <property type="match status" value="4"/>
</dbReference>
<evidence type="ECO:0000256" key="5">
    <source>
        <dbReference type="SAM" id="Coils"/>
    </source>
</evidence>
<protein>
    <recommendedName>
        <fullName evidence="6">AAA+ ATPase domain-containing protein</fullName>
    </recommendedName>
</protein>
<dbReference type="Pfam" id="PF00931">
    <property type="entry name" value="NB-ARC"/>
    <property type="match status" value="1"/>
</dbReference>
<dbReference type="Gene3D" id="1.10.8.430">
    <property type="entry name" value="Helical domain of apoptotic protease-activating factors"/>
    <property type="match status" value="1"/>
</dbReference>
<feature type="domain" description="AAA+ ATPase" evidence="6">
    <location>
        <begin position="174"/>
        <end position="322"/>
    </location>
</feature>
<dbReference type="InterPro" id="IPR036388">
    <property type="entry name" value="WH-like_DNA-bd_sf"/>
</dbReference>
<dbReference type="InterPro" id="IPR002182">
    <property type="entry name" value="NB-ARC"/>
</dbReference>
<sequence length="1373" mass="155067">MEFVKIVGPIVGPIVGLVGGEAWGPIKRHLGYLIFYERKIEKMKTKFDDLEAIWKDVERQVEEAACQRLEEVDSAVEAWLKKVKDADKEVKRIKDTNNKSFLHFCLHHGLGRQAAAQIKAIDDLLAKKGKFDRVSHSRPPPSTTGSLLVNEGYVMFESRKSYINKILDAFKDETVHMIGVYGMGGIGKTTLVKEVAKQAMKDGFFTEVVMVTVSQNLDMKKIQTGIAESLHLELKEDTVEVRAGKIEERLMGKEGNRVLVVLDDLWEMLELSKVRIPDLNKGTCRVVITTRREDVCDQMDCQKKVELRALSGEESWLLFKSRAGNVVESLTMKEVAGNVAKQCAGLPLALVVLGTALKGKKLDVWKTVLKQLKKSTIASDLPYVNEKVCESIALSYEYLGEAAKWCFLHCCLYPEDYDIKEKELMHMLVGGGLLENVESLHEAQDRVHVLMDQLKASGLLLQGRRKITVRMHDVVRDVAIWIGERSDHGFFVRAGQGLEEWPRNSDMKLQNCRRLSFMSNKIVDLPSDPMKCTELETLILCGNPELSNIPEKFFQHMRALKVLDLSYTQISCLPESLSCLTSLKVLNLRGCVKLEDISPINELKMLKILILKDTTTLSSSLSNVLRGCSRLEVLHMAKYEGCLAELSSLRFLTHLHISDGVVTSNDSLSKDMGSSRSWTKLQECQICFPPSLCNCLLFKNGSLHLKRTKHFSPSLKVLLEKIRRLALVYCQESEVISSKCDIPPHMFHNLTRLEVSDCLNLTSLGDEPLMFHLKLMDVKNCPKLASLLPSKVWQSMHHLETLEVTQCEAMLQLFPYDHKHVAMTELLPKLVGLNLSELPQLESVLQPFQCLPNLMTLKIQECPLRCGLAYYEMEMAVDPFPKLEKLEIYECMEMSQMISSSSLDALQGMRIFQNLSELVVARCPRLTHLFWSKQAKHMQQLTSLQIYNCDSLTAVVISNENQEEEASTSTSTSTTVCTVVDHHGSHSFFPRLTKLKLSKIPQLKSVLQPFQCLPNLMTLKIQECPLRCGLAYNEIEMAADPFPKLQKLEIYECMEMGQMISLSSPHALQDMCIFQNLSELVVARCPRLTHLFWSKQTKHMQQLTSLTISGCPSLSAVVISNENQEEGASTSTTACKVVDHHGSHSFFPRLTKLKLSELPQLESVLQPFQCLPNLMTLDISYCGLRCGLAYHVMEMVVDPFPKLEKLEIGECMEMRQMISSSSPDALQDMCIFQNLSVLVVVRCPRLTHLFWSKQAKHMQQLTSLQIYNCDSLTAVVISNENQEEGASVSTSTSSYTSTNACAVVDHHHGSQSFFPQLKDLLLLKLPKMVAFHQPTAFLMEWPCLEVHFIKECPKLETPLLGPQTSKRSRELLE</sequence>
<keyword evidence="4" id="KW-0067">ATP-binding</keyword>
<dbReference type="GO" id="GO:0006952">
    <property type="term" value="P:defense response"/>
    <property type="evidence" value="ECO:0007669"/>
    <property type="project" value="UniProtKB-KW"/>
</dbReference>
<dbReference type="GO" id="GO:0005524">
    <property type="term" value="F:ATP binding"/>
    <property type="evidence" value="ECO:0007669"/>
    <property type="project" value="UniProtKB-KW"/>
</dbReference>
<dbReference type="InterPro" id="IPR042197">
    <property type="entry name" value="Apaf_helical"/>
</dbReference>
<reference evidence="7" key="2">
    <citation type="journal article" date="2022" name="Hortic Res">
        <title>The genome of Dioscorea zingiberensis sheds light on the biosynthesis, origin and evolution of the medicinally important diosgenin saponins.</title>
        <authorList>
            <person name="Li Y."/>
            <person name="Tan C."/>
            <person name="Li Z."/>
            <person name="Guo J."/>
            <person name="Li S."/>
            <person name="Chen X."/>
            <person name="Wang C."/>
            <person name="Dai X."/>
            <person name="Yang H."/>
            <person name="Song W."/>
            <person name="Hou L."/>
            <person name="Xu J."/>
            <person name="Tong Z."/>
            <person name="Xu A."/>
            <person name="Yuan X."/>
            <person name="Wang W."/>
            <person name="Yang Q."/>
            <person name="Chen L."/>
            <person name="Sun Z."/>
            <person name="Wang K."/>
            <person name="Pan B."/>
            <person name="Chen J."/>
            <person name="Bao Y."/>
            <person name="Liu F."/>
            <person name="Qi X."/>
            <person name="Gang D.R."/>
            <person name="Wen J."/>
            <person name="Li J."/>
        </authorList>
    </citation>
    <scope>NUCLEOTIDE SEQUENCE</scope>
    <source>
        <strain evidence="7">Dzin_1.0</strain>
    </source>
</reference>
<keyword evidence="8" id="KW-1185">Reference proteome</keyword>
<dbReference type="InterPro" id="IPR027417">
    <property type="entry name" value="P-loop_NTPase"/>
</dbReference>
<dbReference type="Pfam" id="PF23247">
    <property type="entry name" value="LRR_RPS2"/>
    <property type="match status" value="4"/>
</dbReference>
<dbReference type="InterPro" id="IPR050905">
    <property type="entry name" value="Plant_NBS-LRR"/>
</dbReference>
<dbReference type="InterPro" id="IPR003593">
    <property type="entry name" value="AAA+_ATPase"/>
</dbReference>
<evidence type="ECO:0000256" key="2">
    <source>
        <dbReference type="ARBA" id="ARBA00022737"/>
    </source>
</evidence>
<dbReference type="FunFam" id="3.40.50.300:FF:001091">
    <property type="entry name" value="Probable disease resistance protein At1g61300"/>
    <property type="match status" value="1"/>
</dbReference>
<comment type="similarity">
    <text evidence="1">Belongs to the disease resistance NB-LRR family.</text>
</comment>
<evidence type="ECO:0000256" key="4">
    <source>
        <dbReference type="ARBA" id="ARBA00022840"/>
    </source>
</evidence>
<comment type="caution">
    <text evidence="7">The sequence shown here is derived from an EMBL/GenBank/DDBJ whole genome shotgun (WGS) entry which is preliminary data.</text>
</comment>
<accession>A0A9D5CXW8</accession>
<keyword evidence="5" id="KW-0175">Coiled coil</keyword>
<dbReference type="InterPro" id="IPR032675">
    <property type="entry name" value="LRR_dom_sf"/>
</dbReference>
<dbReference type="PANTHER" id="PTHR33463:SF218">
    <property type="entry name" value="DISEASE RESISTANCE PROTEIN RPS2-LIKE"/>
    <property type="match status" value="1"/>
</dbReference>
<evidence type="ECO:0000313" key="7">
    <source>
        <dbReference type="EMBL" id="KAJ0981022.1"/>
    </source>
</evidence>
<organism evidence="7 8">
    <name type="scientific">Dioscorea zingiberensis</name>
    <dbReference type="NCBI Taxonomy" id="325984"/>
    <lineage>
        <taxon>Eukaryota</taxon>
        <taxon>Viridiplantae</taxon>
        <taxon>Streptophyta</taxon>
        <taxon>Embryophyta</taxon>
        <taxon>Tracheophyta</taxon>
        <taxon>Spermatophyta</taxon>
        <taxon>Magnoliopsida</taxon>
        <taxon>Liliopsida</taxon>
        <taxon>Dioscoreales</taxon>
        <taxon>Dioscoreaceae</taxon>
        <taxon>Dioscorea</taxon>
    </lineage>
</organism>
<dbReference type="PRINTS" id="PR00364">
    <property type="entry name" value="DISEASERSIST"/>
</dbReference>
<dbReference type="InterPro" id="IPR057135">
    <property type="entry name" value="At4g27190-like_LRR"/>
</dbReference>
<reference evidence="7" key="1">
    <citation type="submission" date="2021-03" db="EMBL/GenBank/DDBJ databases">
        <authorList>
            <person name="Li Z."/>
            <person name="Yang C."/>
        </authorList>
    </citation>
    <scope>NUCLEOTIDE SEQUENCE</scope>
    <source>
        <strain evidence="7">Dzin_1.0</strain>
        <tissue evidence="7">Leaf</tissue>
    </source>
</reference>
<evidence type="ECO:0000256" key="3">
    <source>
        <dbReference type="ARBA" id="ARBA00022821"/>
    </source>
</evidence>
<dbReference type="PANTHER" id="PTHR33463">
    <property type="entry name" value="NB-ARC DOMAIN-CONTAINING PROTEIN-RELATED"/>
    <property type="match status" value="1"/>
</dbReference>
<dbReference type="SUPFAM" id="SSF52058">
    <property type="entry name" value="L domain-like"/>
    <property type="match status" value="1"/>
</dbReference>
<evidence type="ECO:0000313" key="8">
    <source>
        <dbReference type="Proteomes" id="UP001085076"/>
    </source>
</evidence>
<dbReference type="Pfam" id="PF13855">
    <property type="entry name" value="LRR_8"/>
    <property type="match status" value="1"/>
</dbReference>
<keyword evidence="3" id="KW-0611">Plant defense</keyword>
<dbReference type="InterPro" id="IPR001611">
    <property type="entry name" value="Leu-rich_rpt"/>
</dbReference>
<feature type="coiled-coil region" evidence="5">
    <location>
        <begin position="33"/>
        <end position="96"/>
    </location>
</feature>
<dbReference type="Gene3D" id="3.40.50.300">
    <property type="entry name" value="P-loop containing nucleotide triphosphate hydrolases"/>
    <property type="match status" value="1"/>
</dbReference>
<keyword evidence="4" id="KW-0547">Nucleotide-binding</keyword>
<gene>
    <name evidence="7" type="ORF">J5N97_009277</name>
</gene>
<keyword evidence="2" id="KW-0677">Repeat</keyword>
<dbReference type="SMART" id="SM00382">
    <property type="entry name" value="AAA"/>
    <property type="match status" value="1"/>
</dbReference>
<dbReference type="OrthoDB" id="679585at2759"/>
<dbReference type="Gene3D" id="1.10.10.10">
    <property type="entry name" value="Winged helix-like DNA-binding domain superfamily/Winged helix DNA-binding domain"/>
    <property type="match status" value="1"/>
</dbReference>
<dbReference type="Proteomes" id="UP001085076">
    <property type="component" value="Miscellaneous, Linkage group lg02"/>
</dbReference>
<proteinExistence type="inferred from homology"/>
<evidence type="ECO:0000259" key="6">
    <source>
        <dbReference type="SMART" id="SM00382"/>
    </source>
</evidence>
<evidence type="ECO:0000256" key="1">
    <source>
        <dbReference type="ARBA" id="ARBA00008894"/>
    </source>
</evidence>
<name>A0A9D5CXW8_9LILI</name>
<dbReference type="SUPFAM" id="SSF52540">
    <property type="entry name" value="P-loop containing nucleoside triphosphate hydrolases"/>
    <property type="match status" value="1"/>
</dbReference>
<dbReference type="SUPFAM" id="SSF52047">
    <property type="entry name" value="RNI-like"/>
    <property type="match status" value="2"/>
</dbReference>
<dbReference type="EMBL" id="JAGGNH010000002">
    <property type="protein sequence ID" value="KAJ0981022.1"/>
    <property type="molecule type" value="Genomic_DNA"/>
</dbReference>
<dbReference type="GO" id="GO:0043531">
    <property type="term" value="F:ADP binding"/>
    <property type="evidence" value="ECO:0007669"/>
    <property type="project" value="InterPro"/>
</dbReference>